<dbReference type="PROSITE" id="PS50977">
    <property type="entry name" value="HTH_TETR_2"/>
    <property type="match status" value="1"/>
</dbReference>
<dbReference type="GO" id="GO:0003677">
    <property type="term" value="F:DNA binding"/>
    <property type="evidence" value="ECO:0007669"/>
    <property type="project" value="UniProtKB-UniRule"/>
</dbReference>
<gene>
    <name evidence="4" type="ORF">EDD79_102437</name>
</gene>
<reference evidence="4 5" key="1">
    <citation type="submission" date="2019-03" db="EMBL/GenBank/DDBJ databases">
        <title>Genomic Encyclopedia of Type Strains, Phase IV (KMG-IV): sequencing the most valuable type-strain genomes for metagenomic binning, comparative biology and taxonomic classification.</title>
        <authorList>
            <person name="Goeker M."/>
        </authorList>
    </citation>
    <scope>NUCLEOTIDE SEQUENCE [LARGE SCALE GENOMIC DNA]</scope>
    <source>
        <strain evidence="4 5">DSM 100013</strain>
    </source>
</reference>
<feature type="domain" description="HTH tetR-type" evidence="3">
    <location>
        <begin position="6"/>
        <end position="66"/>
    </location>
</feature>
<dbReference type="InterPro" id="IPR009057">
    <property type="entry name" value="Homeodomain-like_sf"/>
</dbReference>
<dbReference type="Proteomes" id="UP000295504">
    <property type="component" value="Unassembled WGS sequence"/>
</dbReference>
<dbReference type="EMBL" id="SLYC01000024">
    <property type="protein sequence ID" value="TCQ01696.1"/>
    <property type="molecule type" value="Genomic_DNA"/>
</dbReference>
<dbReference type="Pfam" id="PF00440">
    <property type="entry name" value="TetR_N"/>
    <property type="match status" value="1"/>
</dbReference>
<keyword evidence="5" id="KW-1185">Reference proteome</keyword>
<dbReference type="AlphaFoldDB" id="A0A4R2TG76"/>
<evidence type="ECO:0000313" key="4">
    <source>
        <dbReference type="EMBL" id="TCQ01696.1"/>
    </source>
</evidence>
<sequence length="193" mass="22287">MAPKKKFAKETITEAAFEIAKTEGLEGITIRKVAEKLGSSIAPIYVNFKDVDELIREVVKWIFRLTEEMLIEVSSGRPFYDIGVASLKFAKEYKVLFRDLIMRNNEYLKDYDDHTGQFLINEMKKDPMLDGFNDKELKEILFKMRVYQTGLSVMVANGLLPVEYSEEKLIKSLESTARDVITSMRYFKVKGSE</sequence>
<dbReference type="InterPro" id="IPR001647">
    <property type="entry name" value="HTH_TetR"/>
</dbReference>
<protein>
    <submittedName>
        <fullName evidence="4">TetR family transcriptional regulator</fullName>
    </submittedName>
</protein>
<dbReference type="RefSeq" id="WP_132848821.1">
    <property type="nucleotide sequence ID" value="NZ_CP058648.1"/>
</dbReference>
<proteinExistence type="predicted"/>
<keyword evidence="1 2" id="KW-0238">DNA-binding</keyword>
<feature type="DNA-binding region" description="H-T-H motif" evidence="2">
    <location>
        <begin position="29"/>
        <end position="48"/>
    </location>
</feature>
<dbReference type="Gene3D" id="1.10.357.10">
    <property type="entry name" value="Tetracycline Repressor, domain 2"/>
    <property type="match status" value="1"/>
</dbReference>
<evidence type="ECO:0000256" key="2">
    <source>
        <dbReference type="PROSITE-ProRule" id="PRU00335"/>
    </source>
</evidence>
<dbReference type="SUPFAM" id="SSF46689">
    <property type="entry name" value="Homeodomain-like"/>
    <property type="match status" value="1"/>
</dbReference>
<comment type="caution">
    <text evidence="4">The sequence shown here is derived from an EMBL/GenBank/DDBJ whole genome shotgun (WGS) entry which is preliminary data.</text>
</comment>
<evidence type="ECO:0000259" key="3">
    <source>
        <dbReference type="PROSITE" id="PS50977"/>
    </source>
</evidence>
<accession>A0A4R2TG76</accession>
<evidence type="ECO:0000313" key="5">
    <source>
        <dbReference type="Proteomes" id="UP000295504"/>
    </source>
</evidence>
<dbReference type="OrthoDB" id="9808476at2"/>
<name>A0A4R2TG76_9FIRM</name>
<evidence type="ECO:0000256" key="1">
    <source>
        <dbReference type="ARBA" id="ARBA00023125"/>
    </source>
</evidence>
<organism evidence="4 5">
    <name type="scientific">Serpentinicella alkaliphila</name>
    <dbReference type="NCBI Taxonomy" id="1734049"/>
    <lineage>
        <taxon>Bacteria</taxon>
        <taxon>Bacillati</taxon>
        <taxon>Bacillota</taxon>
        <taxon>Clostridia</taxon>
        <taxon>Peptostreptococcales</taxon>
        <taxon>Natronincolaceae</taxon>
        <taxon>Serpentinicella</taxon>
    </lineage>
</organism>